<evidence type="ECO:0000313" key="1">
    <source>
        <dbReference type="EMBL" id="ETW08982.1"/>
    </source>
</evidence>
<protein>
    <submittedName>
        <fullName evidence="1">Uncharacterized protein</fullName>
    </submittedName>
</protein>
<sequence>MGVSVGGARSKKPNWSDLECVRNHRKGEKRSQVQVAQRGRRALACSLCRAIARWSGGWHVCLLYPNVSTVAVHASCSRERSVLRATPLANLDGQGDVLWTFTWVVAVQSTESYLPTRTDWKPTRFSGENLCIYRCPLGRETMRKSDCLAVLMM</sequence>
<dbReference type="AlphaFoldDB" id="A0A024USU5"/>
<proteinExistence type="predicted"/>
<dbReference type="GeneID" id="20078510"/>
<dbReference type="RefSeq" id="XP_008862787.1">
    <property type="nucleotide sequence ID" value="XM_008864565.1"/>
</dbReference>
<accession>A0A024USU5</accession>
<dbReference type="VEuPathDB" id="FungiDB:H310_01460"/>
<reference evidence="1" key="1">
    <citation type="submission" date="2013-12" db="EMBL/GenBank/DDBJ databases">
        <title>The Genome Sequence of Aphanomyces invadans NJM9701.</title>
        <authorList>
            <consortium name="The Broad Institute Genomics Platform"/>
            <person name="Russ C."/>
            <person name="Tyler B."/>
            <person name="van West P."/>
            <person name="Dieguez-Uribeondo J."/>
            <person name="Young S.K."/>
            <person name="Zeng Q."/>
            <person name="Gargeya S."/>
            <person name="Fitzgerald M."/>
            <person name="Abouelleil A."/>
            <person name="Alvarado L."/>
            <person name="Chapman S.B."/>
            <person name="Gainer-Dewar J."/>
            <person name="Goldberg J."/>
            <person name="Griggs A."/>
            <person name="Gujja S."/>
            <person name="Hansen M."/>
            <person name="Howarth C."/>
            <person name="Imamovic A."/>
            <person name="Ireland A."/>
            <person name="Larimer J."/>
            <person name="McCowan C."/>
            <person name="Murphy C."/>
            <person name="Pearson M."/>
            <person name="Poon T.W."/>
            <person name="Priest M."/>
            <person name="Roberts A."/>
            <person name="Saif S."/>
            <person name="Shea T."/>
            <person name="Sykes S."/>
            <person name="Wortman J."/>
            <person name="Nusbaum C."/>
            <person name="Birren B."/>
        </authorList>
    </citation>
    <scope>NUCLEOTIDE SEQUENCE [LARGE SCALE GENOMIC DNA]</scope>
    <source>
        <strain evidence="1">NJM9701</strain>
    </source>
</reference>
<name>A0A024USU5_9STRA</name>
<gene>
    <name evidence="1" type="ORF">H310_01460</name>
</gene>
<dbReference type="EMBL" id="KI913953">
    <property type="protein sequence ID" value="ETW08982.1"/>
    <property type="molecule type" value="Genomic_DNA"/>
</dbReference>
<organism evidence="1">
    <name type="scientific">Aphanomyces invadans</name>
    <dbReference type="NCBI Taxonomy" id="157072"/>
    <lineage>
        <taxon>Eukaryota</taxon>
        <taxon>Sar</taxon>
        <taxon>Stramenopiles</taxon>
        <taxon>Oomycota</taxon>
        <taxon>Saprolegniomycetes</taxon>
        <taxon>Saprolegniales</taxon>
        <taxon>Verrucalvaceae</taxon>
        <taxon>Aphanomyces</taxon>
    </lineage>
</organism>